<dbReference type="OrthoDB" id="437584at2759"/>
<dbReference type="SUPFAM" id="SSF81324">
    <property type="entry name" value="Voltage-gated potassium channels"/>
    <property type="match status" value="1"/>
</dbReference>
<keyword evidence="4" id="KW-1185">Reference proteome</keyword>
<comment type="caution">
    <text evidence="3">The sequence shown here is derived from an EMBL/GenBank/DDBJ whole genome shotgun (WGS) entry which is preliminary data.</text>
</comment>
<evidence type="ECO:0000313" key="3">
    <source>
        <dbReference type="EMBL" id="OMJ81101.1"/>
    </source>
</evidence>
<dbReference type="GO" id="GO:0098703">
    <property type="term" value="P:calcium ion import across plasma membrane"/>
    <property type="evidence" value="ECO:0007669"/>
    <property type="project" value="TreeGrafter"/>
</dbReference>
<gene>
    <name evidence="3" type="ORF">SteCoe_18514</name>
</gene>
<feature type="transmembrane region" description="Helical" evidence="2">
    <location>
        <begin position="978"/>
        <end position="1004"/>
    </location>
</feature>
<evidence type="ECO:0000256" key="1">
    <source>
        <dbReference type="ARBA" id="ARBA00022737"/>
    </source>
</evidence>
<evidence type="ECO:0000313" key="4">
    <source>
        <dbReference type="Proteomes" id="UP000187209"/>
    </source>
</evidence>
<dbReference type="InterPro" id="IPR036322">
    <property type="entry name" value="WD40_repeat_dom_sf"/>
</dbReference>
<evidence type="ECO:0000256" key="2">
    <source>
        <dbReference type="SAM" id="Phobius"/>
    </source>
</evidence>
<dbReference type="PANTHER" id="PTHR10582">
    <property type="entry name" value="TRANSIENT RECEPTOR POTENTIAL ION CHANNEL PROTEIN"/>
    <property type="match status" value="1"/>
</dbReference>
<feature type="transmembrane region" description="Helical" evidence="2">
    <location>
        <begin position="928"/>
        <end position="948"/>
    </location>
</feature>
<keyword evidence="2" id="KW-1133">Transmembrane helix</keyword>
<reference evidence="3 4" key="1">
    <citation type="submission" date="2016-11" db="EMBL/GenBank/DDBJ databases">
        <title>The macronuclear genome of Stentor coeruleus: a giant cell with tiny introns.</title>
        <authorList>
            <person name="Slabodnick M."/>
            <person name="Ruby J.G."/>
            <person name="Reiff S.B."/>
            <person name="Swart E.C."/>
            <person name="Gosai S."/>
            <person name="Prabakaran S."/>
            <person name="Witkowska E."/>
            <person name="Larue G.E."/>
            <person name="Fisher S."/>
            <person name="Freeman R.M."/>
            <person name="Gunawardena J."/>
            <person name="Chu W."/>
            <person name="Stover N.A."/>
            <person name="Gregory B.D."/>
            <person name="Nowacki M."/>
            <person name="Derisi J."/>
            <person name="Roy S.W."/>
            <person name="Marshall W.F."/>
            <person name="Sood P."/>
        </authorList>
    </citation>
    <scope>NUCLEOTIDE SEQUENCE [LARGE SCALE GENOMIC DNA]</scope>
    <source>
        <strain evidence="3">WM001</strain>
    </source>
</reference>
<name>A0A1R2BWM2_9CILI</name>
<organism evidence="3 4">
    <name type="scientific">Stentor coeruleus</name>
    <dbReference type="NCBI Taxonomy" id="5963"/>
    <lineage>
        <taxon>Eukaryota</taxon>
        <taxon>Sar</taxon>
        <taxon>Alveolata</taxon>
        <taxon>Ciliophora</taxon>
        <taxon>Postciliodesmatophora</taxon>
        <taxon>Heterotrichea</taxon>
        <taxon>Heterotrichida</taxon>
        <taxon>Stentoridae</taxon>
        <taxon>Stentor</taxon>
    </lineage>
</organism>
<keyword evidence="2" id="KW-0812">Transmembrane</keyword>
<dbReference type="Proteomes" id="UP000187209">
    <property type="component" value="Unassembled WGS sequence"/>
</dbReference>
<feature type="transmembrane region" description="Helical" evidence="2">
    <location>
        <begin position="798"/>
        <end position="817"/>
    </location>
</feature>
<proteinExistence type="predicted"/>
<keyword evidence="1" id="KW-0677">Repeat</keyword>
<feature type="transmembrane region" description="Helical" evidence="2">
    <location>
        <begin position="890"/>
        <end position="907"/>
    </location>
</feature>
<dbReference type="EMBL" id="MPUH01000394">
    <property type="protein sequence ID" value="OMJ81101.1"/>
    <property type="molecule type" value="Genomic_DNA"/>
</dbReference>
<dbReference type="AlphaFoldDB" id="A0A1R2BWM2"/>
<dbReference type="InterPro" id="IPR024862">
    <property type="entry name" value="TRPV"/>
</dbReference>
<dbReference type="PANTHER" id="PTHR10582:SF2">
    <property type="entry name" value="INACTIVE"/>
    <property type="match status" value="1"/>
</dbReference>
<dbReference type="InterPro" id="IPR015943">
    <property type="entry name" value="WD40/YVTN_repeat-like_dom_sf"/>
</dbReference>
<protein>
    <recommendedName>
        <fullName evidence="5">Ion transport domain-containing protein</fullName>
    </recommendedName>
</protein>
<evidence type="ECO:0008006" key="5">
    <source>
        <dbReference type="Google" id="ProtNLM"/>
    </source>
</evidence>
<keyword evidence="2" id="KW-0472">Membrane</keyword>
<dbReference type="Gene3D" id="2.130.10.10">
    <property type="entry name" value="YVTN repeat-like/Quinoprotein amine dehydrogenase"/>
    <property type="match status" value="1"/>
</dbReference>
<dbReference type="SUPFAM" id="SSF50978">
    <property type="entry name" value="WD40 repeat-like"/>
    <property type="match status" value="1"/>
</dbReference>
<sequence>MELSRRETNRPDRFSALRQEDYKENPFEETVDYIKSLWPQDIIGLFCPRFVVQAQEYLIFANTQGKMFKYIKDREDEFDIKTDISCICVEIPGSHVYCGDLEGNVYRMIYGDNDSIEIIKTSLKEIIRIKANEYGVVVCDKETVICIDGGKERVIGKYDLPCICIVNNMIIVADMSGVIDNGHTKVQGNERFTEINGNMEVVIVGCYDGKVIIKDLNSLDKVWMCFYHKDTIVCLSLDDDGVVVAGSKDTTISVWRWKDPLNYYTCNFVSNAIGGFTGTNDDLNIVSVLSKNNNAYVCFNGSNSKKIKLSLGNGQKVLPQPEKIKKIMKNSQSIVLIFDCFIKIFDILTFTEKFSFTSEKIFDSSLCSMYLSLLTQEKIIILPFPYFTPKAIQVKNILYISISNDYFYYSSANELIITKTSDPSINLEEKPIPNIINLYTDKWNRAFLISKKVQRIELFQENFSYPDSYNITHLTSNESYLIGMGVSTIIWNKNSGYPIFSISTAIPQSIWTKKNYFYMSSGDILDIWDLRTFTKILEFKVHCSSCISNKKHIIYSYNNNMIVKEHPFYTNEFDIYSSDKYSFIQFFMNIYNNPVMNELIHWSFISPYRINSLLIIIYYNLSDLAKVAIKQGAPMISTSFGNNALDLALSKDFLYTVDCILLALGKKSKENPFVLQYVEHMLIDLNFSNCKELPGFYDSLIGLNTTSYGEKFVNAKLKLPKLGIEDTVEPNIKKGKYKGKGKGKAVKYYTSLIRVASIAGSKESKEFTRSLAQTSNEEILESDFVKLLLSYKWNQVKFYLYFQAVLYLIYMVILSLYVCKALVSTETIISIFLINLVFTLWQCIQMYGGGTLYWEDQWNYLDLARSAMVMAYVLIVALKEKLADNNSVKTLLVFIVLISWIRGINYFRLFNMTRYMVNLIKQVIKDSMSFLIIFFYSTIAFGFIYFALEEGEPDEIDDYLIGSYLLNMLDYSSDEFKFIEWCAFFLVTMINSIIILCLLIAVFGETFYKVNEAKTIADYRELSQLIYEGEVALFRNYYKTQMSYLHYITDKPFSKPSDLFSTQLHLIKQKIKKMSEYIITLTTDQKSTSHKVDLIYSKMSYLFKSITDLEKKIK</sequence>
<accession>A0A1R2BWM2</accession>
<feature type="transmembrane region" description="Helical" evidence="2">
    <location>
        <begin position="829"/>
        <end position="848"/>
    </location>
</feature>
<dbReference type="GO" id="GO:0005886">
    <property type="term" value="C:plasma membrane"/>
    <property type="evidence" value="ECO:0007669"/>
    <property type="project" value="TreeGrafter"/>
</dbReference>
<dbReference type="GO" id="GO:0005216">
    <property type="term" value="F:monoatomic ion channel activity"/>
    <property type="evidence" value="ECO:0007669"/>
    <property type="project" value="InterPro"/>
</dbReference>